<dbReference type="SUPFAM" id="SSF57424">
    <property type="entry name" value="LDL receptor-like module"/>
    <property type="match status" value="8"/>
</dbReference>
<dbReference type="InterPro" id="IPR051221">
    <property type="entry name" value="LDLR-related"/>
</dbReference>
<dbReference type="GO" id="GO:0005509">
    <property type="term" value="F:calcium ion binding"/>
    <property type="evidence" value="ECO:0007669"/>
    <property type="project" value="InterPro"/>
</dbReference>
<reference evidence="20" key="1">
    <citation type="submission" date="2025-08" db="UniProtKB">
        <authorList>
            <consortium name="RefSeq"/>
        </authorList>
    </citation>
    <scope>IDENTIFICATION</scope>
    <source>
        <tissue evidence="20">Gonads</tissue>
    </source>
</reference>
<dbReference type="SMART" id="SM00179">
    <property type="entry name" value="EGF_CA"/>
    <property type="match status" value="4"/>
</dbReference>
<keyword evidence="12" id="KW-0325">Glycoprotein</keyword>
<sequence>MKAQALLLALLTLLQAARGEEQCTCPLNRFQCEPVNSGECTCIPKHWVCDGDHDCENGNDEAPGKCDPPTCGADQFKCSNGKCIRQDWICDGDNDCDDRSDEISCEHKNCTSDQFRCQNGNCVRQHWRCDGDDDCGDNSDEICPEHQTCHPNEFRCSDGTCISSTWRCDFDEDCKGGEDEHDCTVSPHNCTKDEFLCPETGRCILHSYRCDGENDCGDWSDEKCDSRPSCGDGEFQCSSGMCINGAWECDGEYDCPDNSDELHCPSPSCGFGQFQCVSGLCIRDIWRCDGEKDCSDNSDEVGCVYNNTHCGKGQFRCDNGQCIGSSKVCDGEDQCGDGSDEKKCISPASCSADNGGCTQKCTNTRMGARCTCNVGYDLMMDKKSCIDVNECEIEGSCSQLCHNTMGSFRCSCTRGYELKPDGKGCKALGGEAYLIFANRVDIRKVLPDKSEYTSILAGLENAIALDFHHDLGMVFWSDVTLDKIKRAYINGTDVQDIVDTGLESPGGVAVDWIHNKLFWTDSGTSRVEVANLDGSQRKVLLWENLEKPRAIAAHPGQGTIFWTDWGQRPKIERSTMDGSSRDILAEENLFWPNGLAIDYAADRIYWADAKHHVIECADLDGANRRIVLDQGLPHPFAVTLFEDELYWTDWHTKSIKKANKFNGNSVVTVRNRLHFPMDIHTFHPLRQPSAVNRCGMNNGGCSHLCLPNLDTYSCGCLTGYRLLPDNRSCAQEIEKFLLFSHQSDIRRISFDTEDKTDIVVPLSNVQGALALDWDSQDKHIYWTDVKMETINRALWDGSYDEIIVGSSLESPAGLALDWVTRKLYWTDAGTDMIEVSNLDGTMRTVLVWEDLDKPRDIIVDPASGYMYWTDWGRLPKIERAGMDGQNRSILVSQNLTWPNGLAIDVQSRRLYWVDAGHHVIEHADLDGSNRKILLASEVPHPFGLTVYEDNIYWTDWQTKSIHVANKLTGGNRSVLVQGLDNLMDIHVYHKGRTMIPNACMVNNGGCSHLCLLAPPPSTHTCMCPTGIHLLPDGKTCQPELNQYIIFARKTDIRLISLDVPYYADVVLPIEGLKNTIALDVDTQEGKVYWADIGLDKIQRSNLDGSDVEDVLTQGLKTMDGISLDTVGRKIYWTDTGRNRIEVANLDGSMRKVLFWQNIDNPRAIVVDHNTGYIFWADWGSDPVIERADMDGENRQVLVTDNLGWPNGLALDTENAKIYWADAKTEMLECSNLDGSNRKIVVSGLPHPYGLTILNDHVYWTDWQAKAIKRANKLTGVDVTVIRENMPGLMDLHGVQKMEQKGTSRCGSYNGGCSHLCLPNPGGFSCACPTGILLKPDGKTCYNVPTTYMLFASRDSIQRISMDTPDSTEVFLPLPDLSNVIALDVDYADQKLYYTDVHLDVIRRSNLNGTGVETIVSSGLTTADGLAVDWLGRNLYWTDTGHNTIQVSRLTGCCRKTLINTRLDEPRALAVFPVKGYMFWTDWGNTPKIERAFMDGTNRRVLVNTELGWPNGLALDYEMERIFWLDAKLDKIETSDLNGENRVLLISGTQGVLDHPFGITVFGEHVYWTDWQTQSIDRANKRTGKNRTVIKDNLEGLMDVLIVSPLKQSGTNACHMNNGGCSHLCLARPDVGFVCACPTEPDDRPCSTVPGIYIVDPTKNKKFDYGKEWNVPPAIPDTLPDTGQHADGCSEEDWRHGLCSADNSGVHAAYISLAVVILLILGGAVIFLLIWRRKRRREEDSISSEARLTFSNPTYHKTSDERINIERRTKPWRLFRYDTAEERLSMLAPPVPPKPKENLASQEAAALMKAKDSDCDCEGCETPPPTPPERIDSKNIFIQDEVKDSKDPRLEDDTYEPVETQI</sequence>
<keyword evidence="9 16" id="KW-0472">Membrane</keyword>
<dbReference type="CDD" id="cd00054">
    <property type="entry name" value="EGF_CA"/>
    <property type="match status" value="1"/>
</dbReference>
<dbReference type="InterPro" id="IPR000152">
    <property type="entry name" value="EGF-type_Asp/Asn_hydroxyl_site"/>
</dbReference>
<feature type="disulfide bond" evidence="13">
    <location>
        <begin position="78"/>
        <end position="96"/>
    </location>
</feature>
<feature type="disulfide bond" evidence="13">
    <location>
        <begin position="237"/>
        <end position="255"/>
    </location>
</feature>
<feature type="disulfide bond" evidence="13">
    <location>
        <begin position="149"/>
        <end position="161"/>
    </location>
</feature>
<evidence type="ECO:0000256" key="4">
    <source>
        <dbReference type="ARBA" id="ARBA00022583"/>
    </source>
</evidence>
<comment type="caution">
    <text evidence="13">Lacks conserved residue(s) required for the propagation of feature annotation.</text>
</comment>
<dbReference type="InterPro" id="IPR011042">
    <property type="entry name" value="6-blade_b-propeller_TolB-like"/>
</dbReference>
<organism evidence="19 20">
    <name type="scientific">Lingula anatina</name>
    <name type="common">Brachiopod</name>
    <name type="synonym">Lingula unguis</name>
    <dbReference type="NCBI Taxonomy" id="7574"/>
    <lineage>
        <taxon>Eukaryota</taxon>
        <taxon>Metazoa</taxon>
        <taxon>Spiralia</taxon>
        <taxon>Lophotrochozoa</taxon>
        <taxon>Brachiopoda</taxon>
        <taxon>Linguliformea</taxon>
        <taxon>Lingulata</taxon>
        <taxon>Lingulida</taxon>
        <taxon>Linguloidea</taxon>
        <taxon>Lingulidae</taxon>
        <taxon>Lingula</taxon>
    </lineage>
</organism>
<keyword evidence="10 13" id="KW-1015">Disulfide bond</keyword>
<feature type="compositionally biased region" description="Basic and acidic residues" evidence="15">
    <location>
        <begin position="1839"/>
        <end position="1851"/>
    </location>
</feature>
<dbReference type="Pfam" id="PF00057">
    <property type="entry name" value="Ldl_recept_a"/>
    <property type="match status" value="8"/>
</dbReference>
<feature type="repeat" description="LDL-receptor class B" evidence="14">
    <location>
        <begin position="1389"/>
        <end position="1431"/>
    </location>
</feature>
<dbReference type="FunCoup" id="A0A1S3IHV0">
    <property type="interactions" value="395"/>
</dbReference>
<dbReference type="Gene3D" id="4.10.400.10">
    <property type="entry name" value="Low-density Lipoprotein Receptor"/>
    <property type="match status" value="8"/>
</dbReference>
<feature type="repeat" description="LDL-receptor class B" evidence="14">
    <location>
        <begin position="1475"/>
        <end position="1518"/>
    </location>
</feature>
<feature type="disulfide bond" evidence="13">
    <location>
        <begin position="269"/>
        <end position="281"/>
    </location>
</feature>
<evidence type="ECO:0000256" key="17">
    <source>
        <dbReference type="SAM" id="SignalP"/>
    </source>
</evidence>
<evidence type="ECO:0000256" key="14">
    <source>
        <dbReference type="PROSITE-ProRule" id="PRU00461"/>
    </source>
</evidence>
<feature type="disulfide bond" evidence="13">
    <location>
        <begin position="110"/>
        <end position="122"/>
    </location>
</feature>
<dbReference type="PROSITE" id="PS50068">
    <property type="entry name" value="LDLRA_2"/>
    <property type="match status" value="8"/>
</dbReference>
<keyword evidence="6 17" id="KW-0732">Signal</keyword>
<dbReference type="FunFam" id="4.10.400.10:FF:000034">
    <property type="entry name" value="Low-density lipoprotein receptor-related protein 2"/>
    <property type="match status" value="1"/>
</dbReference>
<evidence type="ECO:0000256" key="2">
    <source>
        <dbReference type="ARBA" id="ARBA00022475"/>
    </source>
</evidence>
<dbReference type="InterPro" id="IPR000033">
    <property type="entry name" value="LDLR_classB_rpt"/>
</dbReference>
<dbReference type="Pfam" id="PF00058">
    <property type="entry name" value="Ldl_recept_b"/>
    <property type="match status" value="15"/>
</dbReference>
<evidence type="ECO:0000256" key="16">
    <source>
        <dbReference type="SAM" id="Phobius"/>
    </source>
</evidence>
<dbReference type="Gene3D" id="2.10.25.10">
    <property type="entry name" value="Laminin"/>
    <property type="match status" value="2"/>
</dbReference>
<dbReference type="InterPro" id="IPR036055">
    <property type="entry name" value="LDL_receptor-like_sf"/>
</dbReference>
<feature type="chain" id="PRO_5010244574" evidence="17">
    <location>
        <begin position="20"/>
        <end position="1861"/>
    </location>
</feature>
<dbReference type="PANTHER" id="PTHR22722">
    <property type="entry name" value="LOW-DENSITY LIPOPROTEIN RECEPTOR-RELATED PROTEIN 2-RELATED"/>
    <property type="match status" value="1"/>
</dbReference>
<feature type="repeat" description="LDL-receptor class B" evidence="14">
    <location>
        <begin position="472"/>
        <end position="514"/>
    </location>
</feature>
<dbReference type="GO" id="GO:0006898">
    <property type="term" value="P:receptor-mediated endocytosis"/>
    <property type="evidence" value="ECO:0007669"/>
    <property type="project" value="TreeGrafter"/>
</dbReference>
<protein>
    <submittedName>
        <fullName evidence="20">Low-density lipoprotein receptor-related protein 4</fullName>
    </submittedName>
</protein>
<gene>
    <name evidence="20" type="primary">LOC106164455</name>
</gene>
<evidence type="ECO:0000256" key="7">
    <source>
        <dbReference type="ARBA" id="ARBA00022737"/>
    </source>
</evidence>
<evidence type="ECO:0000256" key="15">
    <source>
        <dbReference type="SAM" id="MobiDB-lite"/>
    </source>
</evidence>
<keyword evidence="8 16" id="KW-1133">Transmembrane helix</keyword>
<dbReference type="SUPFAM" id="SSF57196">
    <property type="entry name" value="EGF/Laminin"/>
    <property type="match status" value="3"/>
</dbReference>
<evidence type="ECO:0000313" key="19">
    <source>
        <dbReference type="Proteomes" id="UP000085678"/>
    </source>
</evidence>
<feature type="repeat" description="LDL-receptor class B" evidence="14">
    <location>
        <begin position="908"/>
        <end position="950"/>
    </location>
</feature>
<evidence type="ECO:0000256" key="11">
    <source>
        <dbReference type="ARBA" id="ARBA00023170"/>
    </source>
</evidence>
<evidence type="ECO:0000256" key="12">
    <source>
        <dbReference type="ARBA" id="ARBA00023180"/>
    </source>
</evidence>
<feature type="signal peptide" evidence="17">
    <location>
        <begin position="1"/>
        <end position="19"/>
    </location>
</feature>
<evidence type="ECO:0000256" key="8">
    <source>
        <dbReference type="ARBA" id="ARBA00022989"/>
    </source>
</evidence>
<feature type="repeat" description="LDL-receptor class B" evidence="14">
    <location>
        <begin position="1171"/>
        <end position="1214"/>
    </location>
</feature>
<evidence type="ECO:0000256" key="6">
    <source>
        <dbReference type="ARBA" id="ARBA00022729"/>
    </source>
</evidence>
<feature type="disulfide bond" evidence="13">
    <location>
        <begin position="329"/>
        <end position="344"/>
    </location>
</feature>
<feature type="repeat" description="LDL-receptor class B" evidence="14">
    <location>
        <begin position="558"/>
        <end position="601"/>
    </location>
</feature>
<name>A0A1S3IHV0_LINAN</name>
<feature type="disulfide bond" evidence="13">
    <location>
        <begin position="310"/>
        <end position="322"/>
    </location>
</feature>
<dbReference type="KEGG" id="lak:106164455"/>
<dbReference type="SMART" id="SM00192">
    <property type="entry name" value="LDLa"/>
    <property type="match status" value="8"/>
</dbReference>
<dbReference type="FunFam" id="2.10.25.10:FF:000037">
    <property type="entry name" value="Signal peptide, CUB domain and EGF-like domain-containing 2"/>
    <property type="match status" value="1"/>
</dbReference>
<feature type="region of interest" description="Disordered" evidence="15">
    <location>
        <begin position="1813"/>
        <end position="1861"/>
    </location>
</feature>
<dbReference type="Pfam" id="PF14670">
    <property type="entry name" value="FXa_inhibition"/>
    <property type="match status" value="3"/>
</dbReference>
<dbReference type="CDD" id="cd00112">
    <property type="entry name" value="LDLa"/>
    <property type="match status" value="7"/>
</dbReference>
<dbReference type="PROSITE" id="PS01187">
    <property type="entry name" value="EGF_CA"/>
    <property type="match status" value="1"/>
</dbReference>
<dbReference type="GO" id="GO:0043235">
    <property type="term" value="C:receptor complex"/>
    <property type="evidence" value="ECO:0007669"/>
    <property type="project" value="TreeGrafter"/>
</dbReference>
<evidence type="ECO:0000256" key="10">
    <source>
        <dbReference type="ARBA" id="ARBA00023157"/>
    </source>
</evidence>
<feature type="repeat" description="LDL-receptor class B" evidence="14">
    <location>
        <begin position="1215"/>
        <end position="1256"/>
    </location>
</feature>
<feature type="repeat" description="LDL-receptor class B" evidence="14">
    <location>
        <begin position="864"/>
        <end position="907"/>
    </location>
</feature>
<keyword evidence="2" id="KW-1003">Cell membrane</keyword>
<feature type="repeat" description="LDL-receptor class B" evidence="14">
    <location>
        <begin position="821"/>
        <end position="863"/>
    </location>
</feature>
<keyword evidence="4" id="KW-0254">Endocytosis</keyword>
<dbReference type="RefSeq" id="XP_013397825.1">
    <property type="nucleotide sequence ID" value="XM_013542371.1"/>
</dbReference>
<feature type="repeat" description="LDL-receptor class B" evidence="14">
    <location>
        <begin position="1128"/>
        <end position="1170"/>
    </location>
</feature>
<feature type="disulfide bond" evidence="13">
    <location>
        <begin position="90"/>
        <end position="105"/>
    </location>
</feature>
<keyword evidence="20" id="KW-0449">Lipoprotein</keyword>
<feature type="repeat" description="LDL-receptor class B" evidence="14">
    <location>
        <begin position="1085"/>
        <end position="1127"/>
    </location>
</feature>
<feature type="disulfide bond" evidence="13">
    <location>
        <begin position="156"/>
        <end position="174"/>
    </location>
</feature>
<dbReference type="GO" id="GO:0042562">
    <property type="term" value="F:hormone binding"/>
    <property type="evidence" value="ECO:0007669"/>
    <property type="project" value="TreeGrafter"/>
</dbReference>
<dbReference type="PROSITE" id="PS51120">
    <property type="entry name" value="LDLRB"/>
    <property type="match status" value="16"/>
</dbReference>
<evidence type="ECO:0000256" key="1">
    <source>
        <dbReference type="ARBA" id="ARBA00004251"/>
    </source>
</evidence>
<feature type="disulfide bond" evidence="13">
    <location>
        <begin position="288"/>
        <end position="303"/>
    </location>
</feature>
<evidence type="ECO:0000256" key="9">
    <source>
        <dbReference type="ARBA" id="ARBA00023136"/>
    </source>
</evidence>
<dbReference type="InterPro" id="IPR049883">
    <property type="entry name" value="NOTCH1_EGF-like"/>
</dbReference>
<feature type="domain" description="EGF-like" evidence="18">
    <location>
        <begin position="410"/>
        <end position="425"/>
    </location>
</feature>
<dbReference type="FunFam" id="2.10.25.10:FF:000240">
    <property type="entry name" value="Vitamin K-dependent protein S"/>
    <property type="match status" value="1"/>
</dbReference>
<feature type="disulfide bond" evidence="13">
    <location>
        <begin position="71"/>
        <end position="83"/>
    </location>
</feature>
<feature type="disulfide bond" evidence="13">
    <location>
        <begin position="168"/>
        <end position="183"/>
    </location>
</feature>
<feature type="repeat" description="LDL-receptor class B" evidence="14">
    <location>
        <begin position="778"/>
        <end position="820"/>
    </location>
</feature>
<dbReference type="PROSITE" id="PS01186">
    <property type="entry name" value="EGF_2"/>
    <property type="match status" value="1"/>
</dbReference>
<dbReference type="InParanoid" id="A0A1S3IHV0"/>
<comment type="subcellular location">
    <subcellularLocation>
        <location evidence="1">Cell membrane</location>
        <topology evidence="1">Single-pass type I membrane protein</topology>
    </subcellularLocation>
</comment>
<keyword evidence="11 20" id="KW-0675">Receptor</keyword>
<dbReference type="InterPro" id="IPR023415">
    <property type="entry name" value="LDLR_class-A_CS"/>
</dbReference>
<feature type="disulfide bond" evidence="13">
    <location>
        <begin position="117"/>
        <end position="135"/>
    </location>
</feature>
<dbReference type="FunFam" id="2.120.10.30:FF:000008">
    <property type="entry name" value="Low-density lipoprotein receptor-related protein 4"/>
    <property type="match status" value="4"/>
</dbReference>
<accession>A0A1S3IHV0</accession>
<feature type="disulfide bond" evidence="13">
    <location>
        <begin position="230"/>
        <end position="242"/>
    </location>
</feature>
<feature type="transmembrane region" description="Helical" evidence="16">
    <location>
        <begin position="1707"/>
        <end position="1730"/>
    </location>
</feature>
<dbReference type="SMART" id="SM00135">
    <property type="entry name" value="LY"/>
    <property type="match status" value="20"/>
</dbReference>
<dbReference type="Pfam" id="PF07645">
    <property type="entry name" value="EGF_CA"/>
    <property type="match status" value="1"/>
</dbReference>
<dbReference type="InterPro" id="IPR002172">
    <property type="entry name" value="LDrepeatLR_classA_rpt"/>
</dbReference>
<keyword evidence="3" id="KW-0245">EGF-like domain</keyword>
<dbReference type="PROSITE" id="PS00010">
    <property type="entry name" value="ASX_HYDROXYL"/>
    <property type="match status" value="1"/>
</dbReference>
<dbReference type="InterPro" id="IPR018097">
    <property type="entry name" value="EGF_Ca-bd_CS"/>
</dbReference>
<dbReference type="Gene3D" id="2.120.10.30">
    <property type="entry name" value="TolB, C-terminal domain"/>
    <property type="match status" value="4"/>
</dbReference>
<feature type="disulfide bond" evidence="13">
    <location>
        <begin position="249"/>
        <end position="264"/>
    </location>
</feature>
<feature type="repeat" description="LDL-receptor class B" evidence="14">
    <location>
        <begin position="602"/>
        <end position="644"/>
    </location>
</feature>
<feature type="disulfide bond" evidence="13">
    <location>
        <begin position="276"/>
        <end position="294"/>
    </location>
</feature>
<dbReference type="FunFam" id="4.10.400.10:FF:000065">
    <property type="entry name" value="Transmembrane protease serine 7"/>
    <property type="match status" value="1"/>
</dbReference>
<evidence type="ECO:0000256" key="13">
    <source>
        <dbReference type="PROSITE-ProRule" id="PRU00124"/>
    </source>
</evidence>
<evidence type="ECO:0000313" key="20">
    <source>
        <dbReference type="RefSeq" id="XP_013397825.1"/>
    </source>
</evidence>
<dbReference type="PROSITE" id="PS01209">
    <property type="entry name" value="LDLRA_1"/>
    <property type="match status" value="4"/>
</dbReference>
<dbReference type="SUPFAM" id="SSF57184">
    <property type="entry name" value="Growth factor receptor domain"/>
    <property type="match status" value="1"/>
</dbReference>
<evidence type="ECO:0000259" key="18">
    <source>
        <dbReference type="PROSITE" id="PS01186"/>
    </source>
</evidence>
<proteinExistence type="predicted"/>
<keyword evidence="5 16" id="KW-0812">Transmembrane</keyword>
<feature type="repeat" description="LDL-receptor class B" evidence="14">
    <location>
        <begin position="1519"/>
        <end position="1564"/>
    </location>
</feature>
<feature type="repeat" description="LDL-receptor class B" evidence="14">
    <location>
        <begin position="515"/>
        <end position="557"/>
    </location>
</feature>
<keyword evidence="19" id="KW-1185">Reference proteome</keyword>
<dbReference type="GO" id="GO:0016324">
    <property type="term" value="C:apical plasma membrane"/>
    <property type="evidence" value="ECO:0007669"/>
    <property type="project" value="TreeGrafter"/>
</dbReference>
<evidence type="ECO:0000256" key="3">
    <source>
        <dbReference type="ARBA" id="ARBA00022536"/>
    </source>
</evidence>
<dbReference type="PANTHER" id="PTHR22722:SF15">
    <property type="entry name" value="LOW-DENSITY LIPOPROTEIN RECEPTOR-RELATED"/>
    <property type="match status" value="1"/>
</dbReference>
<dbReference type="Proteomes" id="UP000085678">
    <property type="component" value="Unplaced"/>
</dbReference>
<dbReference type="SMART" id="SM00181">
    <property type="entry name" value="EGF"/>
    <property type="match status" value="7"/>
</dbReference>
<dbReference type="GeneID" id="106164455"/>
<dbReference type="PRINTS" id="PR00261">
    <property type="entry name" value="LDLRECEPTOR"/>
</dbReference>
<evidence type="ECO:0000256" key="5">
    <source>
        <dbReference type="ARBA" id="ARBA00022692"/>
    </source>
</evidence>
<feature type="disulfide bond" evidence="13">
    <location>
        <begin position="317"/>
        <end position="335"/>
    </location>
</feature>
<keyword evidence="7" id="KW-0677">Repeat</keyword>
<dbReference type="InterPro" id="IPR009030">
    <property type="entry name" value="Growth_fac_rcpt_cys_sf"/>
</dbReference>
<dbReference type="InterPro" id="IPR001881">
    <property type="entry name" value="EGF-like_Ca-bd_dom"/>
</dbReference>
<dbReference type="OrthoDB" id="72419at2759"/>
<dbReference type="STRING" id="7574.A0A1S3IHV0"/>
<feature type="repeat" description="LDL-receptor class B" evidence="14">
    <location>
        <begin position="1432"/>
        <end position="1474"/>
    </location>
</feature>
<dbReference type="InterPro" id="IPR000742">
    <property type="entry name" value="EGF"/>
</dbReference>
<dbReference type="SUPFAM" id="SSF63825">
    <property type="entry name" value="YWTD domain"/>
    <property type="match status" value="4"/>
</dbReference>